<gene>
    <name evidence="1" type="ORF">VSP9026_03859</name>
</gene>
<protein>
    <submittedName>
        <fullName evidence="1">Uncharacterized protein</fullName>
    </submittedName>
</protein>
<dbReference type="Proteomes" id="UP000184774">
    <property type="component" value="Unassembled WGS sequence"/>
</dbReference>
<dbReference type="AlphaFoldDB" id="A0A1N6M9I2"/>
<evidence type="ECO:0000313" key="1">
    <source>
        <dbReference type="EMBL" id="SIO96099.1"/>
    </source>
</evidence>
<organism evidence="1 2">
    <name type="scientific">Vibrio spartinae</name>
    <dbReference type="NCBI Taxonomy" id="1918945"/>
    <lineage>
        <taxon>Bacteria</taxon>
        <taxon>Pseudomonadati</taxon>
        <taxon>Pseudomonadota</taxon>
        <taxon>Gammaproteobacteria</taxon>
        <taxon>Vibrionales</taxon>
        <taxon>Vibrionaceae</taxon>
        <taxon>Vibrio</taxon>
    </lineage>
</organism>
<dbReference type="EMBL" id="FSSB01000025">
    <property type="protein sequence ID" value="SIO96099.1"/>
    <property type="molecule type" value="Genomic_DNA"/>
</dbReference>
<name>A0A1N6M9I2_9VIBR</name>
<dbReference type="RefSeq" id="WP_074374562.1">
    <property type="nucleotide sequence ID" value="NZ_AP024907.1"/>
</dbReference>
<sequence length="125" mass="13273">MTVISAPSMHDQLYVGTHGNVSVAKSKVTLLGAAVGDVIEMLDIPIGIEFIGLRIATSGLGEGVMADIRLGEILLAEDVDLSGEYSQSINCEAYTREKQKLTVTLKGDSATGTLQIRPEYIATGY</sequence>
<accession>A0A1N6M9I2</accession>
<reference evidence="1 2" key="1">
    <citation type="submission" date="2016-12" db="EMBL/GenBank/DDBJ databases">
        <authorList>
            <person name="Song W.-J."/>
            <person name="Kurnit D.M."/>
        </authorList>
    </citation>
    <scope>NUCLEOTIDE SEQUENCE [LARGE SCALE GENOMIC DNA]</scope>
    <source>
        <strain evidence="1 2">CECT 9026</strain>
    </source>
</reference>
<proteinExistence type="predicted"/>
<evidence type="ECO:0000313" key="2">
    <source>
        <dbReference type="Proteomes" id="UP000184774"/>
    </source>
</evidence>